<reference evidence="9 10" key="1">
    <citation type="submission" date="2021-03" db="EMBL/GenBank/DDBJ databases">
        <title>Genomic Encyclopedia of Type Strains, Phase IV (KMG-IV): sequencing the most valuable type-strain genomes for metagenomic binning, comparative biology and taxonomic classification.</title>
        <authorList>
            <person name="Goeker M."/>
        </authorList>
    </citation>
    <scope>NUCLEOTIDE SEQUENCE [LARGE SCALE GENOMIC DNA]</scope>
    <source>
        <strain evidence="9 10">DSM 24738</strain>
    </source>
</reference>
<accession>A0ABS4GTA8</accession>
<keyword evidence="2" id="KW-0732">Signal</keyword>
<feature type="domain" description="Peptidase S11 D-alanyl-D-alanine carboxypeptidase A N-terminal" evidence="8">
    <location>
        <begin position="27"/>
        <end position="256"/>
    </location>
</feature>
<dbReference type="PANTHER" id="PTHR21581:SF33">
    <property type="entry name" value="D-ALANYL-D-ALANINE CARBOXYPEPTIDASE DACB"/>
    <property type="match status" value="1"/>
</dbReference>
<keyword evidence="10" id="KW-1185">Reference proteome</keyword>
<dbReference type="Gene3D" id="3.40.710.10">
    <property type="entry name" value="DD-peptidase/beta-lactamase superfamily"/>
    <property type="match status" value="1"/>
</dbReference>
<evidence type="ECO:0000256" key="7">
    <source>
        <dbReference type="RuleBase" id="RU004016"/>
    </source>
</evidence>
<comment type="similarity">
    <text evidence="1 7">Belongs to the peptidase S11 family.</text>
</comment>
<dbReference type="GO" id="GO:0009002">
    <property type="term" value="F:serine-type D-Ala-D-Ala carboxypeptidase activity"/>
    <property type="evidence" value="ECO:0007669"/>
    <property type="project" value="UniProtKB-EC"/>
</dbReference>
<proteinExistence type="inferred from homology"/>
<name>A0ABS4GTA8_9BACL</name>
<evidence type="ECO:0000256" key="1">
    <source>
        <dbReference type="ARBA" id="ARBA00007164"/>
    </source>
</evidence>
<keyword evidence="9" id="KW-0121">Carboxypeptidase</keyword>
<evidence type="ECO:0000256" key="3">
    <source>
        <dbReference type="ARBA" id="ARBA00022801"/>
    </source>
</evidence>
<dbReference type="PANTHER" id="PTHR21581">
    <property type="entry name" value="D-ALANYL-D-ALANINE CARBOXYPEPTIDASE"/>
    <property type="match status" value="1"/>
</dbReference>
<comment type="caution">
    <text evidence="9">The sequence shown here is derived from an EMBL/GenBank/DDBJ whole genome shotgun (WGS) entry which is preliminary data.</text>
</comment>
<keyword evidence="6" id="KW-0961">Cell wall biogenesis/degradation</keyword>
<dbReference type="EC" id="3.4.16.4" evidence="9"/>
<keyword evidence="9" id="KW-0645">Protease</keyword>
<dbReference type="InterPro" id="IPR001967">
    <property type="entry name" value="Peptidase_S11_N"/>
</dbReference>
<dbReference type="InterPro" id="IPR012338">
    <property type="entry name" value="Beta-lactam/transpept-like"/>
</dbReference>
<dbReference type="RefSeq" id="WP_209811522.1">
    <property type="nucleotide sequence ID" value="NZ_JAGGKT010000011.1"/>
</dbReference>
<dbReference type="SUPFAM" id="SSF56601">
    <property type="entry name" value="beta-lactamase/transpeptidase-like"/>
    <property type="match status" value="1"/>
</dbReference>
<dbReference type="Pfam" id="PF00768">
    <property type="entry name" value="Peptidase_S11"/>
    <property type="match status" value="1"/>
</dbReference>
<keyword evidence="4" id="KW-0133">Cell shape</keyword>
<protein>
    <submittedName>
        <fullName evidence="9">D-alanyl-D-alanine carboxypeptidase</fullName>
        <ecNumber evidence="9">3.4.16.4</ecNumber>
    </submittedName>
</protein>
<dbReference type="InterPro" id="IPR018044">
    <property type="entry name" value="Peptidase_S11"/>
</dbReference>
<evidence type="ECO:0000313" key="9">
    <source>
        <dbReference type="EMBL" id="MBP1933515.1"/>
    </source>
</evidence>
<organism evidence="9 10">
    <name type="scientific">Ammoniphilus resinae</name>
    <dbReference type="NCBI Taxonomy" id="861532"/>
    <lineage>
        <taxon>Bacteria</taxon>
        <taxon>Bacillati</taxon>
        <taxon>Bacillota</taxon>
        <taxon>Bacilli</taxon>
        <taxon>Bacillales</taxon>
        <taxon>Paenibacillaceae</taxon>
        <taxon>Aneurinibacillus group</taxon>
        <taxon>Ammoniphilus</taxon>
    </lineage>
</organism>
<evidence type="ECO:0000256" key="5">
    <source>
        <dbReference type="ARBA" id="ARBA00022984"/>
    </source>
</evidence>
<keyword evidence="3 9" id="KW-0378">Hydrolase</keyword>
<sequence length="373" mass="41583">MVRRKRWLVWMVILTFLFPLFSITSTEAAAAPSISAQAAAVIDVESGRILYEKNGNEKMRVASLTKIMTAIVAIEEGNLQEMVRVPSHAVGTEGSSIYLRKNEELSLEDLLYGLMLRSGNDAAVTIADHIGGSVEGFARLMNEKAQYLGLSGTHFTNPHGLDDSNNHFSTANDLAKLTAYALHNPDFKKIVATKVKKIPQAGEKWDRNLINKNKMLSYYEGADGVKTGYTKLAKRCLVSSATREERQVTVVTLNAPDDWDDHAKLLDYGMKQFTRTQIVSETEMFNNLRPIRSFYYPLAEGEAEHITKRVQQDQSIKSILPGGVAGYLHINLKDKEIAKIGLVYQTEESMKWGEGGPVTRFFQIFKSMVLGGL</sequence>
<gene>
    <name evidence="9" type="ORF">J2Z37_003528</name>
</gene>
<evidence type="ECO:0000259" key="8">
    <source>
        <dbReference type="Pfam" id="PF00768"/>
    </source>
</evidence>
<evidence type="ECO:0000256" key="2">
    <source>
        <dbReference type="ARBA" id="ARBA00022729"/>
    </source>
</evidence>
<keyword evidence="5" id="KW-0573">Peptidoglycan synthesis</keyword>
<evidence type="ECO:0000313" key="10">
    <source>
        <dbReference type="Proteomes" id="UP001519343"/>
    </source>
</evidence>
<dbReference type="EMBL" id="JAGGKT010000011">
    <property type="protein sequence ID" value="MBP1933515.1"/>
    <property type="molecule type" value="Genomic_DNA"/>
</dbReference>
<dbReference type="Proteomes" id="UP001519343">
    <property type="component" value="Unassembled WGS sequence"/>
</dbReference>
<dbReference type="PRINTS" id="PR00725">
    <property type="entry name" value="DADACBPTASE1"/>
</dbReference>
<evidence type="ECO:0000256" key="4">
    <source>
        <dbReference type="ARBA" id="ARBA00022960"/>
    </source>
</evidence>
<evidence type="ECO:0000256" key="6">
    <source>
        <dbReference type="ARBA" id="ARBA00023316"/>
    </source>
</evidence>